<reference evidence="1" key="2">
    <citation type="submission" date="2025-09" db="UniProtKB">
        <authorList>
            <consortium name="Ensembl"/>
        </authorList>
    </citation>
    <scope>IDENTIFICATION</scope>
</reference>
<dbReference type="AlphaFoldDB" id="A0A3B3B637"/>
<sequence>MEGRSVCLISTVPCYPSVHGCVHVGSGRPLISQVNKKRGCEAFLAFVYELKAHRCVLAIVHLLQWEVTKALAPVMTFIQLL</sequence>
<dbReference type="Ensembl" id="ENSOMET00000014888.1">
    <property type="protein sequence ID" value="ENSOMEP00000001025.1"/>
    <property type="gene ID" value="ENSOMEG00000001898.1"/>
</dbReference>
<dbReference type="PaxDb" id="30732-ENSOMEP00000001025"/>
<dbReference type="Proteomes" id="UP000261560">
    <property type="component" value="Unplaced"/>
</dbReference>
<keyword evidence="2" id="KW-1185">Reference proteome</keyword>
<proteinExistence type="predicted"/>
<evidence type="ECO:0000313" key="2">
    <source>
        <dbReference type="Proteomes" id="UP000261560"/>
    </source>
</evidence>
<organism evidence="1 2">
    <name type="scientific">Oryzias melastigma</name>
    <name type="common">Marine medaka</name>
    <dbReference type="NCBI Taxonomy" id="30732"/>
    <lineage>
        <taxon>Eukaryota</taxon>
        <taxon>Metazoa</taxon>
        <taxon>Chordata</taxon>
        <taxon>Craniata</taxon>
        <taxon>Vertebrata</taxon>
        <taxon>Euteleostomi</taxon>
        <taxon>Actinopterygii</taxon>
        <taxon>Neopterygii</taxon>
        <taxon>Teleostei</taxon>
        <taxon>Neoteleostei</taxon>
        <taxon>Acanthomorphata</taxon>
        <taxon>Ovalentaria</taxon>
        <taxon>Atherinomorphae</taxon>
        <taxon>Beloniformes</taxon>
        <taxon>Adrianichthyidae</taxon>
        <taxon>Oryziinae</taxon>
        <taxon>Oryzias</taxon>
    </lineage>
</organism>
<reference evidence="1" key="1">
    <citation type="submission" date="2025-08" db="UniProtKB">
        <authorList>
            <consortium name="Ensembl"/>
        </authorList>
    </citation>
    <scope>IDENTIFICATION</scope>
</reference>
<name>A0A3B3B637_ORYME</name>
<accession>A0A3B3B637</accession>
<evidence type="ECO:0000313" key="1">
    <source>
        <dbReference type="Ensembl" id="ENSOMEP00000001025.1"/>
    </source>
</evidence>
<protein>
    <submittedName>
        <fullName evidence="1">Uncharacterized protein</fullName>
    </submittedName>
</protein>